<gene>
    <name evidence="2" type="ORF">FIV36_02915</name>
    <name evidence="1" type="ORF">SAMN05216591_4125</name>
</gene>
<dbReference type="OrthoDB" id="507950at2"/>
<evidence type="ECO:0000313" key="4">
    <source>
        <dbReference type="Proteomes" id="UP000317951"/>
    </source>
</evidence>
<name>A0A5C5QNR1_9PSED</name>
<dbReference type="InterPro" id="IPR024524">
    <property type="entry name" value="DUF3800"/>
</dbReference>
<accession>A0A5C5QNR1</accession>
<dbReference type="GeneID" id="78555505"/>
<proteinExistence type="predicted"/>
<dbReference type="AlphaFoldDB" id="A0A5C5QNR1"/>
<dbReference type="Proteomes" id="UP000182858">
    <property type="component" value="Chromosome I"/>
</dbReference>
<dbReference type="EMBL" id="LT629689">
    <property type="protein sequence ID" value="SDF84081.1"/>
    <property type="molecule type" value="Genomic_DNA"/>
</dbReference>
<dbReference type="RefSeq" id="WP_010563270.1">
    <property type="nucleotide sequence ID" value="NZ_FUYI01000001.1"/>
</dbReference>
<organism evidence="2 4">
    <name type="scientific">Pseudomonas extremaustralis</name>
    <dbReference type="NCBI Taxonomy" id="359110"/>
    <lineage>
        <taxon>Bacteria</taxon>
        <taxon>Pseudomonadati</taxon>
        <taxon>Pseudomonadota</taxon>
        <taxon>Gammaproteobacteria</taxon>
        <taxon>Pseudomonadales</taxon>
        <taxon>Pseudomonadaceae</taxon>
        <taxon>Pseudomonas</taxon>
    </lineage>
</organism>
<dbReference type="EMBL" id="VFET01000002">
    <property type="protein sequence ID" value="TWS06881.1"/>
    <property type="molecule type" value="Genomic_DNA"/>
</dbReference>
<evidence type="ECO:0000313" key="1">
    <source>
        <dbReference type="EMBL" id="SDF84081.1"/>
    </source>
</evidence>
<protein>
    <submittedName>
        <fullName evidence="2">DUF3800 domain-containing protein</fullName>
    </submittedName>
</protein>
<sequence>MADEKLTSPQFLLFESESEAERDAEVVAAKPPTGAFSNFIVYVDESGDHGMQTLDVNYPMFVLAFCVFHKRHYCEKVIPALQKFKFNHMGHDLVGLHELEIRKEKGAFSSMFASRQHKHAFLEELTSIIESSNFVLISCVIDKATLREQQGPIHNPYHLALGFCLETLYEFLQEKNQQGALTHVIFERRGRKEDNELELEFRRMCDGANRLGIRLPFEIVFATKQVNSTGLQLADLVARPIGMSVLRPGQENRAFDVLTRKFYCSGGRSKVGEGFENWGLKIFPVAESEKPR</sequence>
<dbReference type="Pfam" id="PF12686">
    <property type="entry name" value="DUF3800"/>
    <property type="match status" value="1"/>
</dbReference>
<evidence type="ECO:0000313" key="3">
    <source>
        <dbReference type="Proteomes" id="UP000182858"/>
    </source>
</evidence>
<keyword evidence="3" id="KW-1185">Reference proteome</keyword>
<reference evidence="2 4" key="2">
    <citation type="submission" date="2019-06" db="EMBL/GenBank/DDBJ databases">
        <title>Pseudomonas bimorpha sp. nov. isolated from bovine raw milk and skim milk concentrate.</title>
        <authorList>
            <person name="Hofmann K."/>
            <person name="Huptas C."/>
            <person name="Doll E."/>
            <person name="Scherer S."/>
            <person name="Wenning M."/>
        </authorList>
    </citation>
    <scope>NUCLEOTIDE SEQUENCE [LARGE SCALE GENOMIC DNA]</scope>
    <source>
        <strain evidence="2 4">DSM 17835</strain>
    </source>
</reference>
<evidence type="ECO:0000313" key="2">
    <source>
        <dbReference type="EMBL" id="TWS06881.1"/>
    </source>
</evidence>
<dbReference type="Proteomes" id="UP000317951">
    <property type="component" value="Unassembled WGS sequence"/>
</dbReference>
<reference evidence="1 3" key="1">
    <citation type="submission" date="2016-10" db="EMBL/GenBank/DDBJ databases">
        <authorList>
            <person name="Varghese N."/>
            <person name="Submissions S."/>
        </authorList>
    </citation>
    <scope>NUCLEOTIDE SEQUENCE [LARGE SCALE GENOMIC DNA]</scope>
    <source>
        <strain evidence="1 3">DSM 17835</strain>
    </source>
</reference>